<proteinExistence type="predicted"/>
<gene>
    <name evidence="3" type="ORF">PXX05_06750</name>
</gene>
<protein>
    <recommendedName>
        <fullName evidence="5">Ankyrin repeat protein</fullName>
    </recommendedName>
</protein>
<sequence>MPKPNDLNEIFSLLGKEKAAQENHFLFFLGTDTVFTAKPTITLPNLTEQKSYERGETLSYAAQVVVNILGEEAETGKPGEPLSYSSPSVDVLNGPTTLGSEVGERIAQGVFLALRAAANGKKTLQIPAHSRGAVETILVMSELARIKKALQEEPNKPLHEILAASPCSYTCKAAQTFFKNQAAEDTLALRKELLNRLNEMKINPFLIDPVPGGGFLKLPVGWYDERFFEQPSCNDYELLLYRDERTRCFTPIVPEGLQPIVIPGHHGTGSGNRYNQQLVEVSKEIENRDTTAVQDLVLYKLFHFLHRTSGIFPSNNYDLDLGHNSLDPALNEFLAAEEPKRYQLLLQKYLIIKENDAAYRSFSNGSYAYLGAQYAEDRTRFVHFRGHNHKSMKDVSPEMQGGFINPEHAMLYLREYVQFDNLADATPDVLVTAIAKALEELISQMMSSDTSESKLLELLKQTKGQDIFFEGLSILVDQISQKYLRNHLSAEETQKLREVITKPFSILKDAVNLGDEKISKGNRAILEKCNTFLQNGLKRTAETHYQSILEQFISLNMQIEFFLASPEYFEQAIFQKFLENLEVENDPTGTLTTVRENLRKVMPVTVEKVKEALVHELLQVGANDSLSLEQKEQINGIIASEKTSRLQDFFEAQQLSVETYLNDIEQLYNLAVNLQNDYIKITELIFPQKLQIDSQQLGFRCEALIKMGAKLLKEKQVDLRNKPHNISASFFALIKNEAIALGASSPELDDLTNNSQEQASEIAELKGKEEKLRGQLKQATDDNKELKEKVQTLEAETENQKDLVSNLQSLTEVEKAWVINKRLIPLTDEYLDYLLAGAKILLPELKTHNPNDPLPNHTFADEKTQVAYTRITSKFNAVHQLKQGLADTENVPLASQRLEKFKESLAAIEDDLNFHRDAPWKRFLRASLTVIAIVATGVIPGVIALFAYSKYSGNTLPYFFNRQTRGTEFVEESRKAELVIAAG</sequence>
<dbReference type="EMBL" id="CP119078">
    <property type="protein sequence ID" value="WED44478.1"/>
    <property type="molecule type" value="Genomic_DNA"/>
</dbReference>
<organism evidence="3 4">
    <name type="scientific">Legionella cardiaca</name>
    <dbReference type="NCBI Taxonomy" id="1071983"/>
    <lineage>
        <taxon>Bacteria</taxon>
        <taxon>Pseudomonadati</taxon>
        <taxon>Pseudomonadota</taxon>
        <taxon>Gammaproteobacteria</taxon>
        <taxon>Legionellales</taxon>
        <taxon>Legionellaceae</taxon>
        <taxon>Legionella</taxon>
    </lineage>
</organism>
<keyword evidence="2" id="KW-0812">Transmembrane</keyword>
<dbReference type="RefSeq" id="WP_275090297.1">
    <property type="nucleotide sequence ID" value="NZ_CP119078.1"/>
</dbReference>
<dbReference type="Proteomes" id="UP001222087">
    <property type="component" value="Chromosome"/>
</dbReference>
<evidence type="ECO:0008006" key="5">
    <source>
        <dbReference type="Google" id="ProtNLM"/>
    </source>
</evidence>
<accession>A0ABY8AUY4</accession>
<keyword evidence="2" id="KW-1133">Transmembrane helix</keyword>
<keyword evidence="1" id="KW-0175">Coiled coil</keyword>
<name>A0ABY8AUY4_9GAMM</name>
<feature type="transmembrane region" description="Helical" evidence="2">
    <location>
        <begin position="923"/>
        <end position="948"/>
    </location>
</feature>
<evidence type="ECO:0000256" key="2">
    <source>
        <dbReference type="SAM" id="Phobius"/>
    </source>
</evidence>
<evidence type="ECO:0000256" key="1">
    <source>
        <dbReference type="SAM" id="Coils"/>
    </source>
</evidence>
<keyword evidence="4" id="KW-1185">Reference proteome</keyword>
<evidence type="ECO:0000313" key="3">
    <source>
        <dbReference type="EMBL" id="WED44478.1"/>
    </source>
</evidence>
<feature type="coiled-coil region" evidence="1">
    <location>
        <begin position="748"/>
        <end position="810"/>
    </location>
</feature>
<keyword evidence="2" id="KW-0472">Membrane</keyword>
<reference evidence="3 4" key="1">
    <citation type="submission" date="2023-02" db="EMBL/GenBank/DDBJ databases">
        <title>Genome Sequence of L. cardiaca H63T.</title>
        <authorList>
            <person name="Lopez A.E."/>
            <person name="Cianciotto N.P."/>
        </authorList>
    </citation>
    <scope>NUCLEOTIDE SEQUENCE [LARGE SCALE GENOMIC DNA]</scope>
    <source>
        <strain evidence="3 4">H63</strain>
    </source>
</reference>
<evidence type="ECO:0000313" key="4">
    <source>
        <dbReference type="Proteomes" id="UP001222087"/>
    </source>
</evidence>